<dbReference type="InterPro" id="IPR000073">
    <property type="entry name" value="AB_hydrolase_1"/>
</dbReference>
<evidence type="ECO:0000256" key="1">
    <source>
        <dbReference type="ARBA" id="ARBA00022801"/>
    </source>
</evidence>
<dbReference type="Gene3D" id="3.40.50.1820">
    <property type="entry name" value="alpha/beta hydrolase"/>
    <property type="match status" value="1"/>
</dbReference>
<dbReference type="PANTHER" id="PTHR46118:SF4">
    <property type="entry name" value="PROTEIN ABHD11"/>
    <property type="match status" value="1"/>
</dbReference>
<evidence type="ECO:0000313" key="4">
    <source>
        <dbReference type="Proteomes" id="UP000002945"/>
    </source>
</evidence>
<dbReference type="HOGENOM" id="CLU_071771_0_0_10"/>
<evidence type="ECO:0000313" key="3">
    <source>
        <dbReference type="EMBL" id="EDP98330.1"/>
    </source>
</evidence>
<dbReference type="PANTHER" id="PTHR46118">
    <property type="entry name" value="PROTEIN ABHD11"/>
    <property type="match status" value="1"/>
</dbReference>
<protein>
    <submittedName>
        <fullName evidence="3">Alpha/beta superfamily hydrolase</fullName>
    </submittedName>
</protein>
<keyword evidence="4" id="KW-1185">Reference proteome</keyword>
<dbReference type="Pfam" id="PF12697">
    <property type="entry name" value="Abhydrolase_6"/>
    <property type="match status" value="1"/>
</dbReference>
<dbReference type="AlphaFoldDB" id="A9DKI0"/>
<evidence type="ECO:0000259" key="2">
    <source>
        <dbReference type="Pfam" id="PF12697"/>
    </source>
</evidence>
<dbReference type="OrthoDB" id="7172093at2"/>
<gene>
    <name evidence="3" type="ORF">KAOT1_13972</name>
</gene>
<dbReference type="SUPFAM" id="SSF53474">
    <property type="entry name" value="alpha/beta-Hydrolases"/>
    <property type="match status" value="1"/>
</dbReference>
<name>A9DKI0_9FLAO</name>
<dbReference type="RefSeq" id="WP_007095343.1">
    <property type="nucleotide sequence ID" value="NZ_CP142125.1"/>
</dbReference>
<proteinExistence type="predicted"/>
<dbReference type="EMBL" id="ABIB01000001">
    <property type="protein sequence ID" value="EDP98330.1"/>
    <property type="molecule type" value="Genomic_DNA"/>
</dbReference>
<reference evidence="3 4" key="1">
    <citation type="journal article" date="2011" name="J. Bacteriol.">
        <title>Genome sequence of the algicidal bacterium Kordia algicida OT-1.</title>
        <authorList>
            <person name="Lee H.S."/>
            <person name="Kang S.G."/>
            <person name="Kwon K.K."/>
            <person name="Lee J.H."/>
            <person name="Kim S.J."/>
        </authorList>
    </citation>
    <scope>NUCLEOTIDE SEQUENCE [LARGE SCALE GENOMIC DNA]</scope>
    <source>
        <strain evidence="3 4">OT-1</strain>
    </source>
</reference>
<dbReference type="GO" id="GO:0052689">
    <property type="term" value="F:carboxylic ester hydrolase activity"/>
    <property type="evidence" value="ECO:0007669"/>
    <property type="project" value="TreeGrafter"/>
</dbReference>
<sequence>MKTILSTFILFFVLAEMTAQEDTKTPAFQVNVHGKGETMFLIPGLSCSGNVWNETVEKYKNTYEIHVFTLAGFGGVKPIASETILEEVKTKLIAYIKKHKTKNSVLVGHSIGGFTSLLIALEDETLVSKIIIVDSLPFLAGAYNPQATEEVVKSTYGTLKQMYMPMDSVTLRNTLKQSLGGMMRNKENLDFVLKDAAKSDRKTLGYTMFEMMSNDLRDDLAKLKTPTLILTNWNKPLPQFPNFTRAEKEKMYQEQYKNCTSCTLKIIDEAEHFIMLDNPTVFFREVSNFIKPN</sequence>
<accession>A9DKI0</accession>
<dbReference type="eggNOG" id="COG0596">
    <property type="taxonomic scope" value="Bacteria"/>
</dbReference>
<keyword evidence="1 3" id="KW-0378">Hydrolase</keyword>
<dbReference type="Proteomes" id="UP000002945">
    <property type="component" value="Unassembled WGS sequence"/>
</dbReference>
<comment type="caution">
    <text evidence="3">The sequence shown here is derived from an EMBL/GenBank/DDBJ whole genome shotgun (WGS) entry which is preliminary data.</text>
</comment>
<organism evidence="3 4">
    <name type="scientific">Kordia algicida OT-1</name>
    <dbReference type="NCBI Taxonomy" id="391587"/>
    <lineage>
        <taxon>Bacteria</taxon>
        <taxon>Pseudomonadati</taxon>
        <taxon>Bacteroidota</taxon>
        <taxon>Flavobacteriia</taxon>
        <taxon>Flavobacteriales</taxon>
        <taxon>Flavobacteriaceae</taxon>
        <taxon>Kordia</taxon>
    </lineage>
</organism>
<dbReference type="InterPro" id="IPR029058">
    <property type="entry name" value="AB_hydrolase_fold"/>
</dbReference>
<dbReference type="STRING" id="391587.KAOT1_13972"/>
<feature type="domain" description="AB hydrolase-1" evidence="2">
    <location>
        <begin position="40"/>
        <end position="284"/>
    </location>
</feature>